<accession>A0AC34F9C6</accession>
<organism evidence="1 2">
    <name type="scientific">Panagrolaimus sp. ES5</name>
    <dbReference type="NCBI Taxonomy" id="591445"/>
    <lineage>
        <taxon>Eukaryota</taxon>
        <taxon>Metazoa</taxon>
        <taxon>Ecdysozoa</taxon>
        <taxon>Nematoda</taxon>
        <taxon>Chromadorea</taxon>
        <taxon>Rhabditida</taxon>
        <taxon>Tylenchina</taxon>
        <taxon>Panagrolaimomorpha</taxon>
        <taxon>Panagrolaimoidea</taxon>
        <taxon>Panagrolaimidae</taxon>
        <taxon>Panagrolaimus</taxon>
    </lineage>
</organism>
<dbReference type="WBParaSite" id="ES5_v2.g13460.t1">
    <property type="protein sequence ID" value="ES5_v2.g13460.t1"/>
    <property type="gene ID" value="ES5_v2.g13460"/>
</dbReference>
<sequence>MVYHVGIYPRQGKIEIYDSFDKSVITFEEGNVMPFCSHTEITNIFERILSHIDGNMGCLCICLGNGYNNDIRVHFIQSAKKIGFYKVEIIDERMADYLMAVSQTSYKPKNDDVIWIFNDDGCHIWKKEEDKAVYVASTEAKFVSERILQEIVDVSRLNKFPDAVFVHRKVYYPKKYENAIYDTFPTCQFFTFLLEDYDKTALKKAKIMAGYSDHIAYDAKTIFEGNFYVRTDVKDILSVKWQNTLPLTEFAKLDFRESEKSLFVCYNEETVEPFEPLNKHCLPNFKESLLSVTIDTNGIYSMRCINLSDKCDHNLCHQTTKTRKEKLELPALNFEANCFDILGKYVFLKKISEADIKADVVGIDLGTSRCYAAINRANGIQTIALDNTGERFLPSFIGFDERNPKCGQVVVNRMQFHAKSTIFDAKRIIGRSYSNVKADKNWCFELICLNIAEMEQISGKSEDFEMVESDSCLIKLQSFEGETLKYPEEISAVLLKHIKQKSEEFQGKPLSEVVIAVPAAFTESQRNATHDAALVAGWKKIHLLPEPIAASFAYFIDRPIPSNFTFLLFDLGGGTLDVCIFKITNTKIQVVSRSGDSNLGGRDFDNILIEYFKGKLKKMYGIFVPEEKKYKIMLQCQKIKENLSEIEKDEFDVQEIRCETEEYILITRKIFEDLSLNLLDKIKATIQRAMNKSKSFKIDKVLLAGGGCRMPMIKKYLKKTFKDSEVCCEKHPDEVVAIGAAYYANYLNLIVNDDNFRDDSKKCSIM</sequence>
<dbReference type="Proteomes" id="UP000887579">
    <property type="component" value="Unplaced"/>
</dbReference>
<reference evidence="2" key="1">
    <citation type="submission" date="2022-11" db="UniProtKB">
        <authorList>
            <consortium name="WormBaseParasite"/>
        </authorList>
    </citation>
    <scope>IDENTIFICATION</scope>
</reference>
<name>A0AC34F9C6_9BILA</name>
<proteinExistence type="predicted"/>
<protein>
    <submittedName>
        <fullName evidence="2">Heat shock protein 70</fullName>
    </submittedName>
</protein>
<evidence type="ECO:0000313" key="2">
    <source>
        <dbReference type="WBParaSite" id="ES5_v2.g13460.t1"/>
    </source>
</evidence>
<evidence type="ECO:0000313" key="1">
    <source>
        <dbReference type="Proteomes" id="UP000887579"/>
    </source>
</evidence>